<sequence length="39" mass="3978">MAGKLVSLVPPLLLAAVGLAGLLLLCVPTQDVREPPALK</sequence>
<evidence type="ECO:0000313" key="1">
    <source>
        <dbReference type="EMBL" id="GAB1286065.1"/>
    </source>
</evidence>
<dbReference type="EMBL" id="BAAFST010000002">
    <property type="protein sequence ID" value="GAB1286065.1"/>
    <property type="molecule type" value="Genomic_DNA"/>
</dbReference>
<protein>
    <submittedName>
        <fullName evidence="1">Ectonucleoside triphosphate diphosphohydrolase 2</fullName>
    </submittedName>
</protein>
<organism evidence="1 2">
    <name type="scientific">Apodemus speciosus</name>
    <name type="common">Large Japanese field mouse</name>
    <dbReference type="NCBI Taxonomy" id="105296"/>
    <lineage>
        <taxon>Eukaryota</taxon>
        <taxon>Metazoa</taxon>
        <taxon>Chordata</taxon>
        <taxon>Craniata</taxon>
        <taxon>Vertebrata</taxon>
        <taxon>Euteleostomi</taxon>
        <taxon>Mammalia</taxon>
        <taxon>Eutheria</taxon>
        <taxon>Euarchontoglires</taxon>
        <taxon>Glires</taxon>
        <taxon>Rodentia</taxon>
        <taxon>Myomorpha</taxon>
        <taxon>Muroidea</taxon>
        <taxon>Muridae</taxon>
        <taxon>Murinae</taxon>
        <taxon>Apodemus</taxon>
    </lineage>
</organism>
<evidence type="ECO:0000313" key="2">
    <source>
        <dbReference type="Proteomes" id="UP001623349"/>
    </source>
</evidence>
<keyword evidence="2" id="KW-1185">Reference proteome</keyword>
<proteinExistence type="predicted"/>
<name>A0ABQ0EGR6_APOSI</name>
<comment type="caution">
    <text evidence="1">The sequence shown here is derived from an EMBL/GenBank/DDBJ whole genome shotgun (WGS) entry which is preliminary data.</text>
</comment>
<dbReference type="Proteomes" id="UP001623349">
    <property type="component" value="Unassembled WGS sequence"/>
</dbReference>
<reference evidence="1 2" key="1">
    <citation type="submission" date="2024-08" db="EMBL/GenBank/DDBJ databases">
        <title>The draft genome of Apodemus speciosus.</title>
        <authorList>
            <person name="Nabeshima K."/>
            <person name="Suzuki S."/>
            <person name="Onuma M."/>
        </authorList>
    </citation>
    <scope>NUCLEOTIDE SEQUENCE [LARGE SCALE GENOMIC DNA]</scope>
    <source>
        <strain evidence="1">IB14-021</strain>
    </source>
</reference>
<accession>A0ABQ0EGR6</accession>
<gene>
    <name evidence="1" type="ORF">APTSU1_000129500</name>
</gene>